<evidence type="ECO:0000259" key="1">
    <source>
        <dbReference type="PROSITE" id="PS50851"/>
    </source>
</evidence>
<dbReference type="Pfam" id="PF01584">
    <property type="entry name" value="CheW"/>
    <property type="match status" value="3"/>
</dbReference>
<accession>A0A7C5Q3A4</accession>
<dbReference type="InterPro" id="IPR036061">
    <property type="entry name" value="CheW-like_dom_sf"/>
</dbReference>
<dbReference type="EMBL" id="DRNB01000007">
    <property type="protein sequence ID" value="HHJ63297.1"/>
    <property type="molecule type" value="Genomic_DNA"/>
</dbReference>
<comment type="caution">
    <text evidence="2">The sequence shown here is derived from an EMBL/GenBank/DDBJ whole genome shotgun (WGS) entry which is preliminary data.</text>
</comment>
<dbReference type="GO" id="GO:0006935">
    <property type="term" value="P:chemotaxis"/>
    <property type="evidence" value="ECO:0007669"/>
    <property type="project" value="InterPro"/>
</dbReference>
<reference evidence="2" key="1">
    <citation type="journal article" date="2020" name="mSystems">
        <title>Genome- and Community-Level Interaction Insights into Carbon Utilization and Element Cycling Functions of Hydrothermarchaeota in Hydrothermal Sediment.</title>
        <authorList>
            <person name="Zhou Z."/>
            <person name="Liu Y."/>
            <person name="Xu W."/>
            <person name="Pan J."/>
            <person name="Luo Z.H."/>
            <person name="Li M."/>
        </authorList>
    </citation>
    <scope>NUCLEOTIDE SEQUENCE [LARGE SCALE GENOMIC DNA]</scope>
    <source>
        <strain evidence="2">HyVt-501</strain>
    </source>
</reference>
<gene>
    <name evidence="2" type="ORF">ENJ61_00155</name>
</gene>
<dbReference type="PROSITE" id="PS50851">
    <property type="entry name" value="CHEW"/>
    <property type="match status" value="3"/>
</dbReference>
<sequence>MSFRLTEVSGMVSYTLFRVGDQLFAYRTEDIIETVRVERIFPVPKAPPYLRGVVNLRNRVVPVIDASLLLWNRSEDSDTAVIVEVSGEPVCLLVSKVVGITEVAEENVKSREEVELGDVREEFVEGVFEKNGDVVFLLSLTEVLKKRGKEGRKRSSRIRKEDQREESSESREGFVVFSLGNEWFALPVKEVREIVDFPERFSAVPQAPDYVEGIFLLRNEEVVLVSLRKLLSVPSDKQERRAIVTRVGRATVGMAVDEVKEIRWIDTGGVASLGEKNVLVLDGGNRLALILKLRDLFREEEIGDLVEESFEEEKEEDVNMKSFVSFRVGSVDMAVPIEKVREVIEIEEVTPLPGAPPYVKGMFNLRNSVIAVISLPERLGIERAEDSNRVVVLEGVPAGFTVSKLRGILRVKEENIQPVEEVTELEEKLLEGVIRAEEGNIVFVLDTDRVVREEDVKLLEERVGDGEG</sequence>
<dbReference type="Proteomes" id="UP000885792">
    <property type="component" value="Unassembled WGS sequence"/>
</dbReference>
<feature type="domain" description="CheW-like" evidence="1">
    <location>
        <begin position="320"/>
        <end position="456"/>
    </location>
</feature>
<dbReference type="Gene3D" id="2.40.50.180">
    <property type="entry name" value="CheA-289, Domain 4"/>
    <property type="match status" value="3"/>
</dbReference>
<organism evidence="2">
    <name type="scientific">Aquifex aeolicus</name>
    <dbReference type="NCBI Taxonomy" id="63363"/>
    <lineage>
        <taxon>Bacteria</taxon>
        <taxon>Pseudomonadati</taxon>
        <taxon>Aquificota</taxon>
        <taxon>Aquificia</taxon>
        <taxon>Aquificales</taxon>
        <taxon>Aquificaceae</taxon>
        <taxon>Aquifex</taxon>
    </lineage>
</organism>
<feature type="domain" description="CheW-like" evidence="1">
    <location>
        <begin position="11"/>
        <end position="149"/>
    </location>
</feature>
<dbReference type="SUPFAM" id="SSF50341">
    <property type="entry name" value="CheW-like"/>
    <property type="match status" value="3"/>
</dbReference>
<protein>
    <recommendedName>
        <fullName evidence="1">CheW-like domain-containing protein</fullName>
    </recommendedName>
</protein>
<dbReference type="GO" id="GO:0005829">
    <property type="term" value="C:cytosol"/>
    <property type="evidence" value="ECO:0007669"/>
    <property type="project" value="TreeGrafter"/>
</dbReference>
<dbReference type="SMART" id="SM00260">
    <property type="entry name" value="CheW"/>
    <property type="match status" value="3"/>
</dbReference>
<dbReference type="GO" id="GO:0007165">
    <property type="term" value="P:signal transduction"/>
    <property type="evidence" value="ECO:0007669"/>
    <property type="project" value="InterPro"/>
</dbReference>
<dbReference type="Gene3D" id="2.30.30.40">
    <property type="entry name" value="SH3 Domains"/>
    <property type="match status" value="2"/>
</dbReference>
<dbReference type="InterPro" id="IPR039315">
    <property type="entry name" value="CheW"/>
</dbReference>
<dbReference type="PANTHER" id="PTHR22617">
    <property type="entry name" value="CHEMOTAXIS SENSOR HISTIDINE KINASE-RELATED"/>
    <property type="match status" value="1"/>
</dbReference>
<evidence type="ECO:0000313" key="2">
    <source>
        <dbReference type="EMBL" id="HHJ63297.1"/>
    </source>
</evidence>
<dbReference type="InterPro" id="IPR002545">
    <property type="entry name" value="CheW-lke_dom"/>
</dbReference>
<dbReference type="PANTHER" id="PTHR22617:SF23">
    <property type="entry name" value="CHEMOTAXIS PROTEIN CHEW"/>
    <property type="match status" value="1"/>
</dbReference>
<feature type="domain" description="CheW-like" evidence="1">
    <location>
        <begin position="171"/>
        <end position="311"/>
    </location>
</feature>
<name>A0A7C5Q3A4_AQUAO</name>
<dbReference type="AlphaFoldDB" id="A0A7C5Q3A4"/>
<proteinExistence type="predicted"/>